<evidence type="ECO:0000313" key="4">
    <source>
        <dbReference type="Proteomes" id="UP000180235"/>
    </source>
</evidence>
<dbReference type="EMBL" id="CP017675">
    <property type="protein sequence ID" value="APB34448.1"/>
    <property type="molecule type" value="Genomic_DNA"/>
</dbReference>
<dbReference type="InterPro" id="IPR025959">
    <property type="entry name" value="Winged_HTH_dom"/>
</dbReference>
<dbReference type="Proteomes" id="UP000180235">
    <property type="component" value="Chromosome"/>
</dbReference>
<dbReference type="KEGG" id="glt:GlitD10_2119"/>
<keyword evidence="4" id="KW-1185">Reference proteome</keyword>
<organism evidence="3 4">
    <name type="scientific">Gloeomargarita lithophora Alchichica-D10</name>
    <dbReference type="NCBI Taxonomy" id="1188229"/>
    <lineage>
        <taxon>Bacteria</taxon>
        <taxon>Bacillati</taxon>
        <taxon>Cyanobacteriota</taxon>
        <taxon>Cyanophyceae</taxon>
        <taxon>Gloeomargaritales</taxon>
        <taxon>Gloeomargaritaceae</taxon>
        <taxon>Gloeomargarita</taxon>
    </lineage>
</organism>
<sequence length="164" mass="19293">MLICTKQEMVSLLGKFIRSNPDARELKRALAVRMAVEEKPYAEIAEFLEVNKSFISYWKQQFYEQGIVGLKLGYCGSKGYLEAVERQEIIDWLRTKNYWDLDELVTHLDINYDVIYQSKQSYYDLFSEAGISWKRSQKVNPKTEPEVVKKKTRRDSRIYANQSG</sequence>
<evidence type="ECO:0000256" key="1">
    <source>
        <dbReference type="SAM" id="MobiDB-lite"/>
    </source>
</evidence>
<gene>
    <name evidence="3" type="ORF">GlitD10_2119</name>
</gene>
<accession>A0A1J0AEV5</accession>
<evidence type="ECO:0000313" key="3">
    <source>
        <dbReference type="EMBL" id="APB34448.1"/>
    </source>
</evidence>
<feature type="domain" description="Winged helix-turn helix" evidence="2">
    <location>
        <begin position="96"/>
        <end position="151"/>
    </location>
</feature>
<dbReference type="Pfam" id="PF13384">
    <property type="entry name" value="HTH_23"/>
    <property type="match status" value="1"/>
</dbReference>
<dbReference type="InterPro" id="IPR009057">
    <property type="entry name" value="Homeodomain-like_sf"/>
</dbReference>
<feature type="region of interest" description="Disordered" evidence="1">
    <location>
        <begin position="142"/>
        <end position="164"/>
    </location>
</feature>
<protein>
    <submittedName>
        <fullName evidence="3">Transposase</fullName>
    </submittedName>
</protein>
<proteinExistence type="predicted"/>
<reference evidence="3 4" key="1">
    <citation type="submission" date="2016-10" db="EMBL/GenBank/DDBJ databases">
        <title>Description of Gloeomargarita lithophora gen. nov., sp. nov., a thylakoid-bearing basal-branching cyanobacterium with intracellular carbonates, and proposal for Gloeomargaritales ord. nov.</title>
        <authorList>
            <person name="Moreira D."/>
            <person name="Tavera R."/>
            <person name="Benzerara K."/>
            <person name="Skouri-Panet F."/>
            <person name="Couradeau E."/>
            <person name="Gerard E."/>
            <person name="Loussert C."/>
            <person name="Novelo E."/>
            <person name="Zivanovic Y."/>
            <person name="Lopez-Garcia P."/>
        </authorList>
    </citation>
    <scope>NUCLEOTIDE SEQUENCE [LARGE SCALE GENOMIC DNA]</scope>
    <source>
        <strain evidence="3 4">D10</strain>
    </source>
</reference>
<evidence type="ECO:0000259" key="2">
    <source>
        <dbReference type="Pfam" id="PF13592"/>
    </source>
</evidence>
<dbReference type="AlphaFoldDB" id="A0A1J0AEV5"/>
<dbReference type="SUPFAM" id="SSF46689">
    <property type="entry name" value="Homeodomain-like"/>
    <property type="match status" value="1"/>
</dbReference>
<name>A0A1J0AEV5_9CYAN</name>
<dbReference type="Pfam" id="PF13592">
    <property type="entry name" value="HTH_33"/>
    <property type="match status" value="1"/>
</dbReference>